<protein>
    <submittedName>
        <fullName evidence="4">Diguanylate cyclase phosphodiesterase domain 2 containing protein</fullName>
    </submittedName>
</protein>
<dbReference type="EMBL" id="AZDV01000026">
    <property type="protein sequence ID" value="KRK94262.1"/>
    <property type="molecule type" value="Genomic_DNA"/>
</dbReference>
<dbReference type="PATRIC" id="fig|1423715.3.peg.234"/>
<dbReference type="PANTHER" id="PTHR33121">
    <property type="entry name" value="CYCLIC DI-GMP PHOSPHODIESTERASE PDEF"/>
    <property type="match status" value="1"/>
</dbReference>
<dbReference type="Gene3D" id="3.20.20.450">
    <property type="entry name" value="EAL domain"/>
    <property type="match status" value="1"/>
</dbReference>
<keyword evidence="2" id="KW-1133">Transmembrane helix</keyword>
<sequence>MLMSLDQLIHVLFWVSIVAALLFTGLVTFYFWYSRRQSNNYLENQDFDLRYFIQKQVDYRGRVTGYECLLRQRQADGSWRLPQELGSLPLQRVIFLLEDTFKSLPSEPITLSINLEYEQIVSPEFRYFVRWALSKIEPMKLAVEYTARKPTQGYQKPLFLRRIHEARQYGMHFDIDNVGADLDNLRNIEWLLDEVDTLKCSMRVFRKTDPNVWLDLNLQFWHQLSQRRHINLVLMGIEDQADEQLAEQLNIRLRQGYRFGRPVDPQATAEHEKEVIPRAATNPTDASHH</sequence>
<keyword evidence="5" id="KW-1185">Reference proteome</keyword>
<feature type="domain" description="EAL" evidence="3">
    <location>
        <begin position="31"/>
        <end position="276"/>
    </location>
</feature>
<reference evidence="4 5" key="1">
    <citation type="journal article" date="2015" name="Genome Announc.">
        <title>Expanding the biotechnology potential of lactobacilli through comparative genomics of 213 strains and associated genera.</title>
        <authorList>
            <person name="Sun Z."/>
            <person name="Harris H.M."/>
            <person name="McCann A."/>
            <person name="Guo C."/>
            <person name="Argimon S."/>
            <person name="Zhang W."/>
            <person name="Yang X."/>
            <person name="Jeffery I.B."/>
            <person name="Cooney J.C."/>
            <person name="Kagawa T.F."/>
            <person name="Liu W."/>
            <person name="Song Y."/>
            <person name="Salvetti E."/>
            <person name="Wrobel A."/>
            <person name="Rasinkangas P."/>
            <person name="Parkhill J."/>
            <person name="Rea M.C."/>
            <person name="O'Sullivan O."/>
            <person name="Ritari J."/>
            <person name="Douillard F.P."/>
            <person name="Paul Ross R."/>
            <person name="Yang R."/>
            <person name="Briner A.E."/>
            <person name="Felis G.E."/>
            <person name="de Vos W.M."/>
            <person name="Barrangou R."/>
            <person name="Klaenhammer T.R."/>
            <person name="Caufield P.W."/>
            <person name="Cui Y."/>
            <person name="Zhang H."/>
            <person name="O'Toole P.W."/>
        </authorList>
    </citation>
    <scope>NUCLEOTIDE SEQUENCE [LARGE SCALE GENOMIC DNA]</scope>
    <source>
        <strain evidence="4 5">DSM 19394</strain>
    </source>
</reference>
<organism evidence="4 5">
    <name type="scientific">Levilactobacillus acidifarinae DSM 19394 = JCM 15949</name>
    <dbReference type="NCBI Taxonomy" id="1423715"/>
    <lineage>
        <taxon>Bacteria</taxon>
        <taxon>Bacillati</taxon>
        <taxon>Bacillota</taxon>
        <taxon>Bacilli</taxon>
        <taxon>Lactobacillales</taxon>
        <taxon>Lactobacillaceae</taxon>
        <taxon>Levilactobacillus</taxon>
    </lineage>
</organism>
<evidence type="ECO:0000259" key="3">
    <source>
        <dbReference type="PROSITE" id="PS50883"/>
    </source>
</evidence>
<dbReference type="GO" id="GO:0071111">
    <property type="term" value="F:cyclic-guanylate-specific phosphodiesterase activity"/>
    <property type="evidence" value="ECO:0007669"/>
    <property type="project" value="InterPro"/>
</dbReference>
<dbReference type="InterPro" id="IPR050706">
    <property type="entry name" value="Cyclic-di-GMP_PDE-like"/>
</dbReference>
<name>A0A0R1LEN6_9LACO</name>
<evidence type="ECO:0000256" key="1">
    <source>
        <dbReference type="SAM" id="MobiDB-lite"/>
    </source>
</evidence>
<keyword evidence="2" id="KW-0812">Transmembrane</keyword>
<proteinExistence type="predicted"/>
<comment type="caution">
    <text evidence="4">The sequence shown here is derived from an EMBL/GenBank/DDBJ whole genome shotgun (WGS) entry which is preliminary data.</text>
</comment>
<evidence type="ECO:0000313" key="4">
    <source>
        <dbReference type="EMBL" id="KRK94262.1"/>
    </source>
</evidence>
<feature type="transmembrane region" description="Helical" evidence="2">
    <location>
        <begin position="12"/>
        <end position="33"/>
    </location>
</feature>
<dbReference type="SUPFAM" id="SSF141868">
    <property type="entry name" value="EAL domain-like"/>
    <property type="match status" value="1"/>
</dbReference>
<dbReference type="SMART" id="SM00052">
    <property type="entry name" value="EAL"/>
    <property type="match status" value="1"/>
</dbReference>
<dbReference type="InterPro" id="IPR035919">
    <property type="entry name" value="EAL_sf"/>
</dbReference>
<dbReference type="PROSITE" id="PS50883">
    <property type="entry name" value="EAL"/>
    <property type="match status" value="1"/>
</dbReference>
<dbReference type="Pfam" id="PF00563">
    <property type="entry name" value="EAL"/>
    <property type="match status" value="1"/>
</dbReference>
<evidence type="ECO:0000313" key="5">
    <source>
        <dbReference type="Proteomes" id="UP000051955"/>
    </source>
</evidence>
<evidence type="ECO:0000256" key="2">
    <source>
        <dbReference type="SAM" id="Phobius"/>
    </source>
</evidence>
<keyword evidence="2" id="KW-0472">Membrane</keyword>
<feature type="region of interest" description="Disordered" evidence="1">
    <location>
        <begin position="262"/>
        <end position="289"/>
    </location>
</feature>
<dbReference type="STRING" id="1423715.FD25_GL000218"/>
<dbReference type="InterPro" id="IPR001633">
    <property type="entry name" value="EAL_dom"/>
</dbReference>
<dbReference type="Proteomes" id="UP000051955">
    <property type="component" value="Unassembled WGS sequence"/>
</dbReference>
<dbReference type="PANTHER" id="PTHR33121:SF70">
    <property type="entry name" value="SIGNALING PROTEIN YKOW"/>
    <property type="match status" value="1"/>
</dbReference>
<gene>
    <name evidence="4" type="ORF">FD25_GL000218</name>
</gene>
<dbReference type="AlphaFoldDB" id="A0A0R1LEN6"/>
<accession>A0A0R1LEN6</accession>